<dbReference type="GO" id="GO:0031505">
    <property type="term" value="P:fungal-type cell wall organization"/>
    <property type="evidence" value="ECO:0007669"/>
    <property type="project" value="TreeGrafter"/>
</dbReference>
<keyword evidence="3" id="KW-1185">Reference proteome</keyword>
<dbReference type="Proteomes" id="UP000076744">
    <property type="component" value="Unassembled WGS sequence"/>
</dbReference>
<dbReference type="AlphaFoldDB" id="A0A167R036"/>
<dbReference type="GO" id="GO:0005992">
    <property type="term" value="P:trehalose biosynthetic process"/>
    <property type="evidence" value="ECO:0007669"/>
    <property type="project" value="InterPro"/>
</dbReference>
<evidence type="ECO:0000313" key="3">
    <source>
        <dbReference type="Proteomes" id="UP000076744"/>
    </source>
</evidence>
<evidence type="ECO:0000313" key="2">
    <source>
        <dbReference type="EMBL" id="OAA58146.1"/>
    </source>
</evidence>
<gene>
    <name evidence="2" type="ORF">ISF_06685</name>
</gene>
<sequence length="600" mass="66496">MSSRAAKNGPNYFNQSDSEDAVDWTTGPRNVPVTPAFGREKQEYQAKASSEKAKQDYFGLCPSLKGNVISATFTIPHILYRKGKQVERDTGHGFWQSGHFDCLSHLTNSRVTSQHIVVAWPGEIIQSGANSPPSSATPTPTSIAPDGHAQNNDDPNPDRVVFVSTEEQEQLETDLRQGREHIIPVWLCAATGRKENGIELQNQSRWRRYAEHDLYPLFHYKQREPTGGGDERARWNDYHFVSEAFANKICAVYKPGDTILVHDFYLMLLPGMLRQRLPSARIAFLLQTPFPTSEFVRCLPHRRELLEGVLGADLVAFQAPLYAEHFANSCARILQARGSGPEQVLYRGQRTQLAHIPTGFDIQQITQRAFHPDVDKLCEEVRDSFSGKRIILGHDPVSSLSGLDKKLLAYDRFLRDHPEWRGRVVLVQLTSPAALADAGAEEADFAARISLLVGDVNARHGSLGHTPVQLSPLPPRRDEYLALLRRSDVALVTSVRQGISTTALEYAACQRDDACGTLVLSELSGTAAGALGAAVVINPWDVATVADAIYDALTATREDRAARHEALRGQVQDMSVESWAAKLFGMLDRIPKKDDNHEAV</sequence>
<feature type="region of interest" description="Disordered" evidence="1">
    <location>
        <begin position="127"/>
        <end position="159"/>
    </location>
</feature>
<dbReference type="OrthoDB" id="755951at2759"/>
<dbReference type="InterPro" id="IPR001830">
    <property type="entry name" value="Glyco_trans_20"/>
</dbReference>
<comment type="caution">
    <text evidence="2">The sequence shown here is derived from an EMBL/GenBank/DDBJ whole genome shotgun (WGS) entry which is preliminary data.</text>
</comment>
<dbReference type="RefSeq" id="XP_018702329.1">
    <property type="nucleotide sequence ID" value="XM_018850289.1"/>
</dbReference>
<proteinExistence type="predicted"/>
<reference evidence="2 3" key="1">
    <citation type="journal article" date="2016" name="Genome Biol. Evol.">
        <title>Divergent and convergent evolution of fungal pathogenicity.</title>
        <authorList>
            <person name="Shang Y."/>
            <person name="Xiao G."/>
            <person name="Zheng P."/>
            <person name="Cen K."/>
            <person name="Zhan S."/>
            <person name="Wang C."/>
        </authorList>
    </citation>
    <scope>NUCLEOTIDE SEQUENCE [LARGE SCALE GENOMIC DNA]</scope>
    <source>
        <strain evidence="2 3">ARSEF 2679</strain>
    </source>
</reference>
<dbReference type="GeneID" id="30022977"/>
<dbReference type="GO" id="GO:0005946">
    <property type="term" value="C:alpha,alpha-trehalose-phosphate synthase complex (UDP-forming)"/>
    <property type="evidence" value="ECO:0007669"/>
    <property type="project" value="TreeGrafter"/>
</dbReference>
<protein>
    <submittedName>
        <fullName evidence="2">Trehalose-phosphatase</fullName>
    </submittedName>
</protein>
<dbReference type="Gene3D" id="3.40.50.2000">
    <property type="entry name" value="Glycogen Phosphorylase B"/>
    <property type="match status" value="2"/>
</dbReference>
<feature type="region of interest" description="Disordered" evidence="1">
    <location>
        <begin position="1"/>
        <end position="39"/>
    </location>
</feature>
<dbReference type="Pfam" id="PF00982">
    <property type="entry name" value="Glyco_transf_20"/>
    <property type="match status" value="1"/>
</dbReference>
<dbReference type="GO" id="GO:0003825">
    <property type="term" value="F:alpha,alpha-trehalose-phosphate synthase (UDP-forming) activity"/>
    <property type="evidence" value="ECO:0007669"/>
    <property type="project" value="TreeGrafter"/>
</dbReference>
<organism evidence="2 3">
    <name type="scientific">Cordyceps fumosorosea (strain ARSEF 2679)</name>
    <name type="common">Isaria fumosorosea</name>
    <dbReference type="NCBI Taxonomy" id="1081104"/>
    <lineage>
        <taxon>Eukaryota</taxon>
        <taxon>Fungi</taxon>
        <taxon>Dikarya</taxon>
        <taxon>Ascomycota</taxon>
        <taxon>Pezizomycotina</taxon>
        <taxon>Sordariomycetes</taxon>
        <taxon>Hypocreomycetidae</taxon>
        <taxon>Hypocreales</taxon>
        <taxon>Cordycipitaceae</taxon>
        <taxon>Cordyceps</taxon>
    </lineage>
</organism>
<feature type="compositionally biased region" description="Polar residues" evidence="1">
    <location>
        <begin position="1"/>
        <end position="16"/>
    </location>
</feature>
<dbReference type="CDD" id="cd03788">
    <property type="entry name" value="GT20_TPS"/>
    <property type="match status" value="1"/>
</dbReference>
<dbReference type="PANTHER" id="PTHR10788:SF123">
    <property type="entry name" value="TREHALOSE-PHOSPHATASE"/>
    <property type="match status" value="1"/>
</dbReference>
<name>A0A167R036_CORFA</name>
<dbReference type="GO" id="GO:0004805">
    <property type="term" value="F:trehalose-phosphatase activity"/>
    <property type="evidence" value="ECO:0007669"/>
    <property type="project" value="TreeGrafter"/>
</dbReference>
<accession>A0A167R036</accession>
<dbReference type="EMBL" id="AZHB01000018">
    <property type="protein sequence ID" value="OAA58146.1"/>
    <property type="molecule type" value="Genomic_DNA"/>
</dbReference>
<dbReference type="SUPFAM" id="SSF53756">
    <property type="entry name" value="UDP-Glycosyltransferase/glycogen phosphorylase"/>
    <property type="match status" value="1"/>
</dbReference>
<feature type="compositionally biased region" description="Low complexity" evidence="1">
    <location>
        <begin position="127"/>
        <end position="145"/>
    </location>
</feature>
<dbReference type="GO" id="GO:0005829">
    <property type="term" value="C:cytosol"/>
    <property type="evidence" value="ECO:0007669"/>
    <property type="project" value="TreeGrafter"/>
</dbReference>
<dbReference type="GO" id="GO:0034605">
    <property type="term" value="P:cellular response to heat"/>
    <property type="evidence" value="ECO:0007669"/>
    <property type="project" value="TreeGrafter"/>
</dbReference>
<dbReference type="STRING" id="1081104.A0A167R036"/>
<dbReference type="PANTHER" id="PTHR10788">
    <property type="entry name" value="TREHALOSE-6-PHOSPHATE SYNTHASE"/>
    <property type="match status" value="1"/>
</dbReference>
<evidence type="ECO:0000256" key="1">
    <source>
        <dbReference type="SAM" id="MobiDB-lite"/>
    </source>
</evidence>